<dbReference type="PANTHER" id="PTHR43657">
    <property type="entry name" value="TRYPTOPHAN RNA-BINDING ATTENUATOR PROTEIN-LIKE PROTEIN"/>
    <property type="match status" value="1"/>
</dbReference>
<dbReference type="AlphaFoldDB" id="A0A1D6L423"/>
<proteinExistence type="predicted"/>
<organism evidence="1">
    <name type="scientific">Zea mays</name>
    <name type="common">Maize</name>
    <dbReference type="NCBI Taxonomy" id="4577"/>
    <lineage>
        <taxon>Eukaryota</taxon>
        <taxon>Viridiplantae</taxon>
        <taxon>Streptophyta</taxon>
        <taxon>Embryophyta</taxon>
        <taxon>Tracheophyta</taxon>
        <taxon>Spermatophyta</taxon>
        <taxon>Magnoliopsida</taxon>
        <taxon>Liliopsida</taxon>
        <taxon>Poales</taxon>
        <taxon>Poaceae</taxon>
        <taxon>PACMAD clade</taxon>
        <taxon>Panicoideae</taxon>
        <taxon>Andropogonodae</taxon>
        <taxon>Andropogoneae</taxon>
        <taxon>Tripsacinae</taxon>
        <taxon>Zea</taxon>
    </lineage>
</organism>
<dbReference type="InterPro" id="IPR016031">
    <property type="entry name" value="Trp_RNA-bd_attenuator-like_dom"/>
</dbReference>
<evidence type="ECO:0000313" key="1">
    <source>
        <dbReference type="EMBL" id="ONM09167.1"/>
    </source>
</evidence>
<dbReference type="FunCoup" id="A0A1D6L423">
    <property type="interactions" value="206"/>
</dbReference>
<dbReference type="IntAct" id="A0A1D6L423">
    <property type="interactions" value="7"/>
</dbReference>
<sequence length="297" mass="32391">MAAPFFSTPFQPYVYQSQQGSVTAFQISGGDVQVLQVMLKSQEKLTAKPGAMCYMSGNMQMDNNYLPENDGGVWQWIFGKRVSSTIFFNSGSDDGYVGIAAPFPGRILPVDLTNFSGELLCQADAFLCSVNDVSVSSTVEPRPRNIEIGAEMILKQKLRGQGMAFLVGGGSVMQKILAPREVITVDAACIVAMSATINFQLKSPNQLRRAVFGLFMPTISKKHGLMQGDNQLTASLTGPGVVFIQSLPFHRLSQRIASSRSVAGPSLRDNPKFFIQIVMFFFLAYVMIVSSIILTDV</sequence>
<name>A0A1D6L423_MAIZE</name>
<accession>A0A1D6L423</accession>
<protein>
    <submittedName>
        <fullName evidence="1">Tryptophan RNA-binding attenuator protein-like</fullName>
    </submittedName>
</protein>
<dbReference type="SUPFAM" id="SSF51219">
    <property type="entry name" value="TRAP-like"/>
    <property type="match status" value="1"/>
</dbReference>
<dbReference type="SMR" id="A0A1D6L423"/>
<dbReference type="InterPro" id="IPR036983">
    <property type="entry name" value="AIM24_sf"/>
</dbReference>
<dbReference type="STRING" id="4577.A0A1D6L423"/>
<accession>A0A317Y6J0</accession>
<dbReference type="InParanoid" id="A0A1D6L423"/>
<gene>
    <name evidence="1" type="ORF">ZEAMMB73_Zm00001d034001</name>
</gene>
<dbReference type="InterPro" id="IPR002838">
    <property type="entry name" value="AIM24"/>
</dbReference>
<dbReference type="EMBL" id="CM007647">
    <property type="protein sequence ID" value="ONM09167.1"/>
    <property type="molecule type" value="Genomic_DNA"/>
</dbReference>
<dbReference type="Gene3D" id="3.60.160.10">
    <property type="entry name" value="Mitochondrial biogenesis AIM24"/>
    <property type="match status" value="1"/>
</dbReference>
<dbReference type="Pfam" id="PF01987">
    <property type="entry name" value="AIM24"/>
    <property type="match status" value="1"/>
</dbReference>
<dbReference type="ExpressionAtlas" id="A0A1D6L423">
    <property type="expression patterns" value="baseline and differential"/>
</dbReference>
<reference evidence="1" key="1">
    <citation type="submission" date="2015-12" db="EMBL/GenBank/DDBJ databases">
        <title>Update maize B73 reference genome by single molecule sequencing technologies.</title>
        <authorList>
            <consortium name="Maize Genome Sequencing Project"/>
            <person name="Ware D."/>
        </authorList>
    </citation>
    <scope>NUCLEOTIDE SEQUENCE [LARGE SCALE GENOMIC DNA]</scope>
    <source>
        <tissue evidence="1">Seedling</tissue>
    </source>
</reference>
<dbReference type="PANTHER" id="PTHR43657:SF1">
    <property type="entry name" value="ALTERED INHERITANCE OF MITOCHONDRIA PROTEIN 24, MITOCHONDRIAL"/>
    <property type="match status" value="1"/>
</dbReference>